<dbReference type="RefSeq" id="XP_051446985.1">
    <property type="nucleotide sequence ID" value="XM_051587216.1"/>
</dbReference>
<dbReference type="Proteomes" id="UP001206595">
    <property type="component" value="Unassembled WGS sequence"/>
</dbReference>
<dbReference type="PANTHER" id="PTHR12436:SF4">
    <property type="entry name" value="LEUKOCYTE RECEPTOR CLUSTER MEMBER 8"/>
    <property type="match status" value="1"/>
</dbReference>
<feature type="domain" description="SAC3/GANP/THP3 conserved" evidence="2">
    <location>
        <begin position="183"/>
        <end position="396"/>
    </location>
</feature>
<keyword evidence="4" id="KW-1185">Reference proteome</keyword>
<dbReference type="GO" id="GO:0005634">
    <property type="term" value="C:nucleus"/>
    <property type="evidence" value="ECO:0007669"/>
    <property type="project" value="TreeGrafter"/>
</dbReference>
<comment type="caution">
    <text evidence="3">The sequence shown here is derived from an EMBL/GenBank/DDBJ whole genome shotgun (WGS) entry which is preliminary data.</text>
</comment>
<evidence type="ECO:0000313" key="3">
    <source>
        <dbReference type="EMBL" id="KAI8581981.1"/>
    </source>
</evidence>
<dbReference type="GeneID" id="75912563"/>
<dbReference type="Pfam" id="PF03399">
    <property type="entry name" value="SAC3_GANP"/>
    <property type="match status" value="1"/>
</dbReference>
<dbReference type="Gene3D" id="1.25.40.990">
    <property type="match status" value="1"/>
</dbReference>
<sequence>MSDFRPSYVAVGGKKAKRARIGTLTSGLSSIDEKKFPPQLKEYVQSCYQNCPPAKRSIVEEELKERIETAFEAGALQSTDWNEMPLPNGCNTKVNPKSSKKKIQLAAGLPKFKTGGIIPMKETQQELYKRESRQLRFQTSASSSPPPRQFAGTKRSASSPDTSGEAIVGTSTVLEKPYLRLTSAADPAMVRPVPILRKTLNLLKKKWRTEENYSYICDQFKSIRQDLTVQRIQTEFTVQVYEIHARIALEKGDLGEYNQCQTQLRELYRLGIPGREYEFIAYRILYLQYAQNHSDINALLKHLTLIQKNDPAISHALKVRSSMATGNYHRFFKLYLDAPNMGGYLMDKFVERERIGALKAICKAFRPTVETGYIIQELALGSLTSLCRLLTEHKANFVSSDGKSLDTRSALPGLLESSSKHSKVDIKGPLTS</sequence>
<dbReference type="PANTHER" id="PTHR12436">
    <property type="entry name" value="80 KDA MCM3-ASSOCIATED PROTEIN"/>
    <property type="match status" value="1"/>
</dbReference>
<name>A0AAD5EFH1_UMBRA</name>
<gene>
    <name evidence="3" type="ORF">K450DRAFT_230220</name>
</gene>
<feature type="region of interest" description="Disordered" evidence="1">
    <location>
        <begin position="128"/>
        <end position="167"/>
    </location>
</feature>
<organism evidence="3 4">
    <name type="scientific">Umbelopsis ramanniana AG</name>
    <dbReference type="NCBI Taxonomy" id="1314678"/>
    <lineage>
        <taxon>Eukaryota</taxon>
        <taxon>Fungi</taxon>
        <taxon>Fungi incertae sedis</taxon>
        <taxon>Mucoromycota</taxon>
        <taxon>Mucoromycotina</taxon>
        <taxon>Umbelopsidomycetes</taxon>
        <taxon>Umbelopsidales</taxon>
        <taxon>Umbelopsidaceae</taxon>
        <taxon>Umbelopsis</taxon>
    </lineage>
</organism>
<evidence type="ECO:0000259" key="2">
    <source>
        <dbReference type="Pfam" id="PF03399"/>
    </source>
</evidence>
<dbReference type="InterPro" id="IPR005062">
    <property type="entry name" value="SAC3/GANP/THP3_conserved"/>
</dbReference>
<evidence type="ECO:0000313" key="4">
    <source>
        <dbReference type="Proteomes" id="UP001206595"/>
    </source>
</evidence>
<dbReference type="EMBL" id="MU620903">
    <property type="protein sequence ID" value="KAI8581981.1"/>
    <property type="molecule type" value="Genomic_DNA"/>
</dbReference>
<accession>A0AAD5EFH1</accession>
<dbReference type="InterPro" id="IPR045107">
    <property type="entry name" value="SAC3/GANP/THP3"/>
</dbReference>
<reference evidence="3" key="1">
    <citation type="submission" date="2021-06" db="EMBL/GenBank/DDBJ databases">
        <authorList>
            <consortium name="DOE Joint Genome Institute"/>
            <person name="Mondo S.J."/>
            <person name="Amses K.R."/>
            <person name="Simmons D.R."/>
            <person name="Longcore J.E."/>
            <person name="Seto K."/>
            <person name="Alves G.H."/>
            <person name="Bonds A.E."/>
            <person name="Quandt C.A."/>
            <person name="Davis W.J."/>
            <person name="Chang Y."/>
            <person name="Letcher P.M."/>
            <person name="Powell M.J."/>
            <person name="Kuo A."/>
            <person name="Labutti K."/>
            <person name="Pangilinan J."/>
            <person name="Andreopoulos W."/>
            <person name="Tritt A."/>
            <person name="Riley R."/>
            <person name="Hundley H."/>
            <person name="Johnson J."/>
            <person name="Lipzen A."/>
            <person name="Barry K."/>
            <person name="Berbee M.L."/>
            <person name="Buchler N.E."/>
            <person name="Grigoriev I.V."/>
            <person name="Spatafora J.W."/>
            <person name="Stajich J.E."/>
            <person name="James T.Y."/>
        </authorList>
    </citation>
    <scope>NUCLEOTIDE SEQUENCE</scope>
    <source>
        <strain evidence="3">AG</strain>
    </source>
</reference>
<dbReference type="AlphaFoldDB" id="A0AAD5EFH1"/>
<protein>
    <recommendedName>
        <fullName evidence="2">SAC3/GANP/THP3 conserved domain-containing protein</fullName>
    </recommendedName>
</protein>
<proteinExistence type="predicted"/>
<evidence type="ECO:0000256" key="1">
    <source>
        <dbReference type="SAM" id="MobiDB-lite"/>
    </source>
</evidence>
<reference evidence="3" key="2">
    <citation type="journal article" date="2022" name="Proc. Natl. Acad. Sci. U.S.A.">
        <title>Diploid-dominant life cycles characterize the early evolution of Fungi.</title>
        <authorList>
            <person name="Amses K.R."/>
            <person name="Simmons D.R."/>
            <person name="Longcore J.E."/>
            <person name="Mondo S.J."/>
            <person name="Seto K."/>
            <person name="Jeronimo G.H."/>
            <person name="Bonds A.E."/>
            <person name="Quandt C.A."/>
            <person name="Davis W.J."/>
            <person name="Chang Y."/>
            <person name="Federici B.A."/>
            <person name="Kuo A."/>
            <person name="LaButti K."/>
            <person name="Pangilinan J."/>
            <person name="Andreopoulos W."/>
            <person name="Tritt A."/>
            <person name="Riley R."/>
            <person name="Hundley H."/>
            <person name="Johnson J."/>
            <person name="Lipzen A."/>
            <person name="Barry K."/>
            <person name="Lang B.F."/>
            <person name="Cuomo C.A."/>
            <person name="Buchler N.E."/>
            <person name="Grigoriev I.V."/>
            <person name="Spatafora J.W."/>
            <person name="Stajich J.E."/>
            <person name="James T.Y."/>
        </authorList>
    </citation>
    <scope>NUCLEOTIDE SEQUENCE</scope>
    <source>
        <strain evidence="3">AG</strain>
    </source>
</reference>